<dbReference type="OrthoDB" id="9805026at2"/>
<keyword evidence="8 9" id="KW-0694">RNA-binding</keyword>
<comment type="subunit">
    <text evidence="9">Homodimer.</text>
</comment>
<comment type="caution">
    <text evidence="9">Lacks conserved residue(s) required for the propagation of feature annotation.</text>
</comment>
<dbReference type="Gene3D" id="3.30.160.20">
    <property type="match status" value="1"/>
</dbReference>
<dbReference type="GO" id="GO:0010468">
    <property type="term" value="P:regulation of gene expression"/>
    <property type="evidence" value="ECO:0007669"/>
    <property type="project" value="TreeGrafter"/>
</dbReference>
<feature type="active site" evidence="9">
    <location>
        <position position="43"/>
    </location>
</feature>
<dbReference type="FunFam" id="1.10.1520.10:FF:000001">
    <property type="entry name" value="Ribonuclease 3"/>
    <property type="match status" value="1"/>
</dbReference>
<dbReference type="HAMAP" id="MF_00104">
    <property type="entry name" value="RNase_III"/>
    <property type="match status" value="1"/>
</dbReference>
<dbReference type="Pfam" id="PF00035">
    <property type="entry name" value="dsrm"/>
    <property type="match status" value="1"/>
</dbReference>
<comment type="function">
    <text evidence="9">Digests double-stranded RNA. Involved in the processing of primary rRNA transcript to yield the immediate precursors to the large and small rRNAs (23S and 16S). Processes some mRNAs, and tRNAs when they are encoded in the rRNA operon. Processes pre-crRNA and tracrRNA of type II CRISPR loci if present in the organism.</text>
</comment>
<dbReference type="GO" id="GO:0046872">
    <property type="term" value="F:metal ion binding"/>
    <property type="evidence" value="ECO:0007669"/>
    <property type="project" value="UniProtKB-KW"/>
</dbReference>
<comment type="similarity">
    <text evidence="2">Belongs to the ribonuclease III family.</text>
</comment>
<keyword evidence="9" id="KW-0460">Magnesium</keyword>
<feature type="region of interest" description="Disordered" evidence="10">
    <location>
        <begin position="201"/>
        <end position="229"/>
    </location>
</feature>
<keyword evidence="6 9" id="KW-0255">Endonuclease</keyword>
<evidence type="ECO:0000256" key="4">
    <source>
        <dbReference type="ARBA" id="ARBA00022664"/>
    </source>
</evidence>
<feature type="binding site" evidence="9">
    <location>
        <position position="39"/>
    </location>
    <ligand>
        <name>Mg(2+)</name>
        <dbReference type="ChEBI" id="CHEBI:18420"/>
    </ligand>
</feature>
<dbReference type="KEGG" id="plon:Pla110_36920"/>
<keyword evidence="7 9" id="KW-0378">Hydrolase</keyword>
<dbReference type="Gene3D" id="1.10.1520.10">
    <property type="entry name" value="Ribonuclease III domain"/>
    <property type="match status" value="1"/>
</dbReference>
<feature type="binding site" evidence="9">
    <location>
        <position position="114"/>
    </location>
    <ligand>
        <name>Mg(2+)</name>
        <dbReference type="ChEBI" id="CHEBI:18420"/>
    </ligand>
</feature>
<keyword evidence="5 9" id="KW-0540">Nuclease</keyword>
<dbReference type="Proteomes" id="UP000317178">
    <property type="component" value="Chromosome"/>
</dbReference>
<name>A0A518CRV2_9PLAN</name>
<evidence type="ECO:0000256" key="7">
    <source>
        <dbReference type="ARBA" id="ARBA00022801"/>
    </source>
</evidence>
<keyword evidence="14" id="KW-1185">Reference proteome</keyword>
<keyword evidence="4 9" id="KW-0507">mRNA processing</keyword>
<dbReference type="SMART" id="SM00535">
    <property type="entry name" value="RIBOc"/>
    <property type="match status" value="1"/>
</dbReference>
<comment type="catalytic activity">
    <reaction evidence="1 9">
        <text>Endonucleolytic cleavage to 5'-phosphomonoester.</text>
        <dbReference type="EC" id="3.1.26.3"/>
    </reaction>
</comment>
<evidence type="ECO:0000313" key="13">
    <source>
        <dbReference type="EMBL" id="QDU81940.1"/>
    </source>
</evidence>
<evidence type="ECO:0000313" key="14">
    <source>
        <dbReference type="Proteomes" id="UP000317178"/>
    </source>
</evidence>
<dbReference type="GO" id="GO:0003725">
    <property type="term" value="F:double-stranded RNA binding"/>
    <property type="evidence" value="ECO:0007669"/>
    <property type="project" value="TreeGrafter"/>
</dbReference>
<keyword evidence="9" id="KW-0479">Metal-binding</keyword>
<feature type="domain" description="RNase III" evidence="12">
    <location>
        <begin position="1"/>
        <end position="125"/>
    </location>
</feature>
<proteinExistence type="inferred from homology"/>
<reference evidence="13 14" key="1">
    <citation type="submission" date="2019-02" db="EMBL/GenBank/DDBJ databases">
        <title>Deep-cultivation of Planctomycetes and their phenomic and genomic characterization uncovers novel biology.</title>
        <authorList>
            <person name="Wiegand S."/>
            <person name="Jogler M."/>
            <person name="Boedeker C."/>
            <person name="Pinto D."/>
            <person name="Vollmers J."/>
            <person name="Rivas-Marin E."/>
            <person name="Kohn T."/>
            <person name="Peeters S.H."/>
            <person name="Heuer A."/>
            <person name="Rast P."/>
            <person name="Oberbeckmann S."/>
            <person name="Bunk B."/>
            <person name="Jeske O."/>
            <person name="Meyerdierks A."/>
            <person name="Storesund J.E."/>
            <person name="Kallscheuer N."/>
            <person name="Luecker S."/>
            <person name="Lage O.M."/>
            <person name="Pohl T."/>
            <person name="Merkel B.J."/>
            <person name="Hornburger P."/>
            <person name="Mueller R.-W."/>
            <person name="Bruemmer F."/>
            <person name="Labrenz M."/>
            <person name="Spormann A.M."/>
            <person name="Op den Camp H."/>
            <person name="Overmann J."/>
            <person name="Amann R."/>
            <person name="Jetten M.S.M."/>
            <person name="Mascher T."/>
            <person name="Medema M.H."/>
            <person name="Devos D.P."/>
            <person name="Kaster A.-K."/>
            <person name="Ovreas L."/>
            <person name="Rohde M."/>
            <person name="Galperin M.Y."/>
            <person name="Jogler C."/>
        </authorList>
    </citation>
    <scope>NUCLEOTIDE SEQUENCE [LARGE SCALE GENOMIC DNA]</scope>
    <source>
        <strain evidence="13 14">Pla110</strain>
    </source>
</reference>
<evidence type="ECO:0000256" key="10">
    <source>
        <dbReference type="SAM" id="MobiDB-lite"/>
    </source>
</evidence>
<dbReference type="NCBIfam" id="TIGR02191">
    <property type="entry name" value="RNaseIII"/>
    <property type="match status" value="1"/>
</dbReference>
<dbReference type="SUPFAM" id="SSF54768">
    <property type="entry name" value="dsRNA-binding domain-like"/>
    <property type="match status" value="1"/>
</dbReference>
<dbReference type="GO" id="GO:0006397">
    <property type="term" value="P:mRNA processing"/>
    <property type="evidence" value="ECO:0007669"/>
    <property type="project" value="UniProtKB-UniRule"/>
</dbReference>
<keyword evidence="9" id="KW-0699">rRNA-binding</keyword>
<dbReference type="EC" id="3.1.26.3" evidence="9"/>
<dbReference type="PANTHER" id="PTHR11207">
    <property type="entry name" value="RIBONUCLEASE III"/>
    <property type="match status" value="1"/>
</dbReference>
<evidence type="ECO:0000256" key="6">
    <source>
        <dbReference type="ARBA" id="ARBA00022759"/>
    </source>
</evidence>
<feature type="active site" evidence="9">
    <location>
        <position position="114"/>
    </location>
</feature>
<evidence type="ECO:0000256" key="9">
    <source>
        <dbReference type="HAMAP-Rule" id="MF_00104"/>
    </source>
</evidence>
<dbReference type="GO" id="GO:0004525">
    <property type="term" value="F:ribonuclease III activity"/>
    <property type="evidence" value="ECO:0007669"/>
    <property type="project" value="UniProtKB-UniRule"/>
</dbReference>
<evidence type="ECO:0000256" key="8">
    <source>
        <dbReference type="ARBA" id="ARBA00022884"/>
    </source>
</evidence>
<sequence length="229" mass="25504">MEQCEQILDYQFKDRELLERCLTHTSVAKTRLDSNERLEFLGDAILGLVVCQALFDQFPTQLEGELTRFKSVLVSRNTCTLICERTGIDDLIQVGKGLSQQESIPPSVKAGVIESLIAGLYLDSGMEVARKFIMSELQVEIEKVAVLEQSHNYKSVLQQRVQKSMGETPVYKVTGEQGPDHAKCFKISAVIGSRVFEPAWGNSKKQAEQKAAAKAIEELDQEDEAQGHA</sequence>
<dbReference type="InterPro" id="IPR000999">
    <property type="entry name" value="RNase_III_dom"/>
</dbReference>
<protein>
    <recommendedName>
        <fullName evidence="9">Ribonuclease 3</fullName>
        <ecNumber evidence="9">3.1.26.3</ecNumber>
    </recommendedName>
    <alternativeName>
        <fullName evidence="9">Ribonuclease III</fullName>
        <shortName evidence="9">RNase III</shortName>
    </alternativeName>
</protein>
<dbReference type="PANTHER" id="PTHR11207:SF0">
    <property type="entry name" value="RIBONUCLEASE 3"/>
    <property type="match status" value="1"/>
</dbReference>
<evidence type="ECO:0000256" key="3">
    <source>
        <dbReference type="ARBA" id="ARBA00022552"/>
    </source>
</evidence>
<dbReference type="PROSITE" id="PS00517">
    <property type="entry name" value="RNASE_3_1"/>
    <property type="match status" value="1"/>
</dbReference>
<dbReference type="Pfam" id="PF14622">
    <property type="entry name" value="Ribonucleas_3_3"/>
    <property type="match status" value="1"/>
</dbReference>
<dbReference type="PROSITE" id="PS50142">
    <property type="entry name" value="RNASE_3_2"/>
    <property type="match status" value="1"/>
</dbReference>
<dbReference type="GO" id="GO:0008033">
    <property type="term" value="P:tRNA processing"/>
    <property type="evidence" value="ECO:0007669"/>
    <property type="project" value="UniProtKB-KW"/>
</dbReference>
<comment type="cofactor">
    <cofactor evidence="9">
        <name>Mg(2+)</name>
        <dbReference type="ChEBI" id="CHEBI:18420"/>
    </cofactor>
</comment>
<dbReference type="InterPro" id="IPR014720">
    <property type="entry name" value="dsRBD_dom"/>
</dbReference>
<gene>
    <name evidence="9 13" type="primary">rnc</name>
    <name evidence="13" type="ORF">Pla110_36920</name>
</gene>
<dbReference type="CDD" id="cd00593">
    <property type="entry name" value="RIBOc"/>
    <property type="match status" value="1"/>
</dbReference>
<evidence type="ECO:0000256" key="2">
    <source>
        <dbReference type="ARBA" id="ARBA00010183"/>
    </source>
</evidence>
<comment type="subcellular location">
    <subcellularLocation>
        <location evidence="9">Cytoplasm</location>
    </subcellularLocation>
</comment>
<evidence type="ECO:0000259" key="12">
    <source>
        <dbReference type="PROSITE" id="PS50142"/>
    </source>
</evidence>
<dbReference type="SUPFAM" id="SSF69065">
    <property type="entry name" value="RNase III domain-like"/>
    <property type="match status" value="1"/>
</dbReference>
<feature type="compositionally biased region" description="Acidic residues" evidence="10">
    <location>
        <begin position="218"/>
        <end position="229"/>
    </location>
</feature>
<evidence type="ECO:0000259" key="11">
    <source>
        <dbReference type="PROSITE" id="PS50137"/>
    </source>
</evidence>
<accession>A0A518CRV2</accession>
<dbReference type="EMBL" id="CP036281">
    <property type="protein sequence ID" value="QDU81940.1"/>
    <property type="molecule type" value="Genomic_DNA"/>
</dbReference>
<dbReference type="GO" id="GO:0005737">
    <property type="term" value="C:cytoplasm"/>
    <property type="evidence" value="ECO:0007669"/>
    <property type="project" value="UniProtKB-SubCell"/>
</dbReference>
<evidence type="ECO:0000256" key="5">
    <source>
        <dbReference type="ARBA" id="ARBA00022722"/>
    </source>
</evidence>
<keyword evidence="9" id="KW-0819">tRNA processing</keyword>
<dbReference type="PROSITE" id="PS50137">
    <property type="entry name" value="DS_RBD"/>
    <property type="match status" value="1"/>
</dbReference>
<keyword evidence="9" id="KW-0963">Cytoplasm</keyword>
<feature type="domain" description="DRBM" evidence="11">
    <location>
        <begin position="152"/>
        <end position="221"/>
    </location>
</feature>
<organism evidence="13 14">
    <name type="scientific">Polystyrenella longa</name>
    <dbReference type="NCBI Taxonomy" id="2528007"/>
    <lineage>
        <taxon>Bacteria</taxon>
        <taxon>Pseudomonadati</taxon>
        <taxon>Planctomycetota</taxon>
        <taxon>Planctomycetia</taxon>
        <taxon>Planctomycetales</taxon>
        <taxon>Planctomycetaceae</taxon>
        <taxon>Polystyrenella</taxon>
    </lineage>
</organism>
<dbReference type="GO" id="GO:0019843">
    <property type="term" value="F:rRNA binding"/>
    <property type="evidence" value="ECO:0007669"/>
    <property type="project" value="UniProtKB-KW"/>
</dbReference>
<dbReference type="SMART" id="SM00358">
    <property type="entry name" value="DSRM"/>
    <property type="match status" value="1"/>
</dbReference>
<dbReference type="InterPro" id="IPR011907">
    <property type="entry name" value="RNase_III"/>
</dbReference>
<dbReference type="InterPro" id="IPR036389">
    <property type="entry name" value="RNase_III_sf"/>
</dbReference>
<evidence type="ECO:0000256" key="1">
    <source>
        <dbReference type="ARBA" id="ARBA00000109"/>
    </source>
</evidence>
<dbReference type="GO" id="GO:0006364">
    <property type="term" value="P:rRNA processing"/>
    <property type="evidence" value="ECO:0007669"/>
    <property type="project" value="UniProtKB-UniRule"/>
</dbReference>
<dbReference type="AlphaFoldDB" id="A0A518CRV2"/>
<keyword evidence="3 9" id="KW-0698">rRNA processing</keyword>